<accession>A0A2J6SXX8</accession>
<name>A0A2J6SXX8_9HELO</name>
<dbReference type="GeneID" id="36596756"/>
<evidence type="ECO:0000313" key="1">
    <source>
        <dbReference type="EMBL" id="PMD55611.1"/>
    </source>
</evidence>
<evidence type="ECO:0000313" key="2">
    <source>
        <dbReference type="Proteomes" id="UP000235371"/>
    </source>
</evidence>
<reference evidence="1 2" key="1">
    <citation type="submission" date="2016-04" db="EMBL/GenBank/DDBJ databases">
        <title>A degradative enzymes factory behind the ericoid mycorrhizal symbiosis.</title>
        <authorList>
            <consortium name="DOE Joint Genome Institute"/>
            <person name="Martino E."/>
            <person name="Morin E."/>
            <person name="Grelet G."/>
            <person name="Kuo A."/>
            <person name="Kohler A."/>
            <person name="Daghino S."/>
            <person name="Barry K."/>
            <person name="Choi C."/>
            <person name="Cichocki N."/>
            <person name="Clum A."/>
            <person name="Copeland A."/>
            <person name="Hainaut M."/>
            <person name="Haridas S."/>
            <person name="Labutti K."/>
            <person name="Lindquist E."/>
            <person name="Lipzen A."/>
            <person name="Khouja H.-R."/>
            <person name="Murat C."/>
            <person name="Ohm R."/>
            <person name="Olson A."/>
            <person name="Spatafora J."/>
            <person name="Veneault-Fourrey C."/>
            <person name="Henrissat B."/>
            <person name="Grigoriev I."/>
            <person name="Martin F."/>
            <person name="Perotto S."/>
        </authorList>
    </citation>
    <scope>NUCLEOTIDE SEQUENCE [LARGE SCALE GENOMIC DNA]</scope>
    <source>
        <strain evidence="1 2">E</strain>
    </source>
</reference>
<sequence length="156" mass="17421">MPRGLKVSNCRPQARNSFLHHNASVCLHLGCVSTPLAAWNSKDSKHGQMGISRTPRWHHLPAVLSRMYGDSFMIWCEDMCLPSARGHRHTPAVLKRRPLPTKRPPNPKPQTFLQVCNKSVSLSPVQKVGFILPIYASSGISREGREEEAPAFIMMG</sequence>
<dbReference type="EMBL" id="KZ613854">
    <property type="protein sequence ID" value="PMD55611.1"/>
    <property type="molecule type" value="Genomic_DNA"/>
</dbReference>
<dbReference type="InParanoid" id="A0A2J6SXX8"/>
<organism evidence="1 2">
    <name type="scientific">Hyaloscypha bicolor E</name>
    <dbReference type="NCBI Taxonomy" id="1095630"/>
    <lineage>
        <taxon>Eukaryota</taxon>
        <taxon>Fungi</taxon>
        <taxon>Dikarya</taxon>
        <taxon>Ascomycota</taxon>
        <taxon>Pezizomycotina</taxon>
        <taxon>Leotiomycetes</taxon>
        <taxon>Helotiales</taxon>
        <taxon>Hyaloscyphaceae</taxon>
        <taxon>Hyaloscypha</taxon>
        <taxon>Hyaloscypha bicolor</taxon>
    </lineage>
</organism>
<proteinExistence type="predicted"/>
<gene>
    <name evidence="1" type="ORF">K444DRAFT_74366</name>
</gene>
<keyword evidence="2" id="KW-1185">Reference proteome</keyword>
<dbReference type="AlphaFoldDB" id="A0A2J6SXX8"/>
<dbReference type="Proteomes" id="UP000235371">
    <property type="component" value="Unassembled WGS sequence"/>
</dbReference>
<dbReference type="RefSeq" id="XP_024732515.1">
    <property type="nucleotide sequence ID" value="XM_024888680.1"/>
</dbReference>
<protein>
    <submittedName>
        <fullName evidence="1">Uncharacterized protein</fullName>
    </submittedName>
</protein>